<dbReference type="Gene3D" id="3.40.50.300">
    <property type="entry name" value="P-loop containing nucleotide triphosphate hydrolases"/>
    <property type="match status" value="1"/>
</dbReference>
<comment type="caution">
    <text evidence="8">The sequence shown here is derived from an EMBL/GenBank/DDBJ whole genome shotgun (WGS) entry which is preliminary data.</text>
</comment>
<dbReference type="SUPFAM" id="SSF52540">
    <property type="entry name" value="P-loop containing nucleoside triphosphate hydrolases"/>
    <property type="match status" value="1"/>
</dbReference>
<dbReference type="PROSITE" id="PS00211">
    <property type="entry name" value="ABC_TRANSPORTER_1"/>
    <property type="match status" value="1"/>
</dbReference>
<evidence type="ECO:0000256" key="5">
    <source>
        <dbReference type="ARBA" id="ARBA00022967"/>
    </source>
</evidence>
<keyword evidence="2" id="KW-1003">Cell membrane</keyword>
<dbReference type="GO" id="GO:0005524">
    <property type="term" value="F:ATP binding"/>
    <property type="evidence" value="ECO:0007669"/>
    <property type="project" value="UniProtKB-KW"/>
</dbReference>
<feature type="domain" description="ABC transporter" evidence="7">
    <location>
        <begin position="18"/>
        <end position="258"/>
    </location>
</feature>
<organism evidence="8 9">
    <name type="scientific">Amycolatopsis rubida</name>
    <dbReference type="NCBI Taxonomy" id="112413"/>
    <lineage>
        <taxon>Bacteria</taxon>
        <taxon>Bacillati</taxon>
        <taxon>Actinomycetota</taxon>
        <taxon>Actinomycetes</taxon>
        <taxon>Pseudonocardiales</taxon>
        <taxon>Pseudonocardiaceae</taxon>
        <taxon>Amycolatopsis</taxon>
    </lineage>
</organism>
<keyword evidence="1" id="KW-0813">Transport</keyword>
<evidence type="ECO:0000256" key="2">
    <source>
        <dbReference type="ARBA" id="ARBA00022475"/>
    </source>
</evidence>
<keyword evidence="4 8" id="KW-0067">ATP-binding</keyword>
<gene>
    <name evidence="8" type="ORF">G3I59_37420</name>
</gene>
<evidence type="ECO:0000313" key="9">
    <source>
        <dbReference type="Proteomes" id="UP000470404"/>
    </source>
</evidence>
<dbReference type="PANTHER" id="PTHR43875:SF15">
    <property type="entry name" value="TREHALOSE IMPORT ATP-BINDING PROTEIN SUGC"/>
    <property type="match status" value="1"/>
</dbReference>
<dbReference type="PANTHER" id="PTHR43875">
    <property type="entry name" value="MALTODEXTRIN IMPORT ATP-BINDING PROTEIN MSMX"/>
    <property type="match status" value="1"/>
</dbReference>
<dbReference type="SMART" id="SM00382">
    <property type="entry name" value="AAA"/>
    <property type="match status" value="1"/>
</dbReference>
<dbReference type="InterPro" id="IPR015853">
    <property type="entry name" value="ABC_transpr_FbpC"/>
</dbReference>
<keyword evidence="6" id="KW-0472">Membrane</keyword>
<keyword evidence="5" id="KW-1278">Translocase</keyword>
<dbReference type="InterPro" id="IPR003439">
    <property type="entry name" value="ABC_transporter-like_ATP-bd"/>
</dbReference>
<accession>A0ABX0BZW9</accession>
<evidence type="ECO:0000256" key="1">
    <source>
        <dbReference type="ARBA" id="ARBA00022448"/>
    </source>
</evidence>
<proteinExistence type="predicted"/>
<name>A0ABX0BZW9_9PSEU</name>
<dbReference type="Pfam" id="PF00005">
    <property type="entry name" value="ABC_tran"/>
    <property type="match status" value="1"/>
</dbReference>
<sequence>MKEAEIMDETTPDRPVRLSLNGIGKSFTAKGRQVDAVRDLDLNVYDGEYVVILGPSGCGKSTLVRCIAGLESPTSGTISVAGKTICDAGRGVNTSIHKRDIGMVFQNYALWPHMSVEKNVAYPLKRRRVAKEDRASRVREVLEALECAHLAKRLPAELSGGQQQRIALARALVYQPGLLLLDEPLSNLDALLRVSLRSELLRLHRSLRYTGLHITHDQEEALEMGDRVVLMREGRIEQIGPPEEVYGRPVSPYAANFLGVRNRVKVSHRSGKLEHEQGIVEGSGALTAKLRESSDQLELFVRARDTHVYRGTPDFTRSLGELTVQGTIAQIVLGDGGRRQYVVDIGGRLWYAQHADSDGLSAGEEVHVSIPATRALLYQGENLVSQ</sequence>
<keyword evidence="3" id="KW-0547">Nucleotide-binding</keyword>
<keyword evidence="9" id="KW-1185">Reference proteome</keyword>
<evidence type="ECO:0000256" key="3">
    <source>
        <dbReference type="ARBA" id="ARBA00022741"/>
    </source>
</evidence>
<dbReference type="CDD" id="cd03259">
    <property type="entry name" value="ABC_Carb_Solutes_like"/>
    <property type="match status" value="1"/>
</dbReference>
<dbReference type="PROSITE" id="PS50893">
    <property type="entry name" value="ABC_TRANSPORTER_2"/>
    <property type="match status" value="1"/>
</dbReference>
<evidence type="ECO:0000256" key="6">
    <source>
        <dbReference type="ARBA" id="ARBA00023136"/>
    </source>
</evidence>
<dbReference type="EMBL" id="JAAGNC010000189">
    <property type="protein sequence ID" value="NEC61129.1"/>
    <property type="molecule type" value="Genomic_DNA"/>
</dbReference>
<dbReference type="Proteomes" id="UP000470404">
    <property type="component" value="Unassembled WGS sequence"/>
</dbReference>
<dbReference type="InterPro" id="IPR003593">
    <property type="entry name" value="AAA+_ATPase"/>
</dbReference>
<dbReference type="InterPro" id="IPR017871">
    <property type="entry name" value="ABC_transporter-like_CS"/>
</dbReference>
<dbReference type="RefSeq" id="WP_161269726.1">
    <property type="nucleotide sequence ID" value="NZ_JAAGNC010000189.1"/>
</dbReference>
<protein>
    <submittedName>
        <fullName evidence="8">ABC transporter ATP-binding protein</fullName>
    </submittedName>
</protein>
<evidence type="ECO:0000313" key="8">
    <source>
        <dbReference type="EMBL" id="NEC61129.1"/>
    </source>
</evidence>
<dbReference type="InterPro" id="IPR047641">
    <property type="entry name" value="ABC_transpr_MalK/UgpC-like"/>
</dbReference>
<evidence type="ECO:0000259" key="7">
    <source>
        <dbReference type="PROSITE" id="PS50893"/>
    </source>
</evidence>
<reference evidence="8 9" key="1">
    <citation type="submission" date="2020-01" db="EMBL/GenBank/DDBJ databases">
        <title>Insect and environment-associated Actinomycetes.</title>
        <authorList>
            <person name="Currrie C."/>
            <person name="Chevrette M."/>
            <person name="Carlson C."/>
            <person name="Stubbendieck R."/>
            <person name="Wendt-Pienkowski E."/>
        </authorList>
    </citation>
    <scope>NUCLEOTIDE SEQUENCE [LARGE SCALE GENOMIC DNA]</scope>
    <source>
        <strain evidence="8 9">SID8386</strain>
    </source>
</reference>
<evidence type="ECO:0000256" key="4">
    <source>
        <dbReference type="ARBA" id="ARBA00022840"/>
    </source>
</evidence>
<dbReference type="InterPro" id="IPR027417">
    <property type="entry name" value="P-loop_NTPase"/>
</dbReference>